<keyword evidence="1" id="KW-0560">Oxidoreductase</keyword>
<dbReference type="InterPro" id="IPR012349">
    <property type="entry name" value="Split_barrel_FMN-bd"/>
</dbReference>
<dbReference type="EMBL" id="BAABJP010000007">
    <property type="protein sequence ID" value="GAA5152708.1"/>
    <property type="molecule type" value="Genomic_DNA"/>
</dbReference>
<accession>A0ABP9Q070</accession>
<sequence length="133" mass="14475">MRWDEAAADPGFREFWTERRVCVLSTVRPDGRPHAVAVGATLDLEAGVARVITSSGSVKAANVRAAGDGGAPVAVSQVDGGRWSSVQGMARVRAEPDRVAEAERRYAERYRQPRPNPQRVVIEIEVRAVLGRI</sequence>
<reference evidence="4" key="1">
    <citation type="journal article" date="2019" name="Int. J. Syst. Evol. Microbiol.">
        <title>The Global Catalogue of Microorganisms (GCM) 10K type strain sequencing project: providing services to taxonomists for standard genome sequencing and annotation.</title>
        <authorList>
            <consortium name="The Broad Institute Genomics Platform"/>
            <consortium name="The Broad Institute Genome Sequencing Center for Infectious Disease"/>
            <person name="Wu L."/>
            <person name="Ma J."/>
        </authorList>
    </citation>
    <scope>NUCLEOTIDE SEQUENCE [LARGE SCALE GENOMIC DNA]</scope>
    <source>
        <strain evidence="4">JCM 18303</strain>
    </source>
</reference>
<dbReference type="Gene3D" id="2.30.110.10">
    <property type="entry name" value="Electron Transport, Fmn-binding Protein, Chain A"/>
    <property type="match status" value="1"/>
</dbReference>
<proteinExistence type="predicted"/>
<protein>
    <submittedName>
        <fullName evidence="3">TIGR03618 family F420-dependent PPOX class oxidoreductase</fullName>
    </submittedName>
</protein>
<dbReference type="NCBIfam" id="TIGR03618">
    <property type="entry name" value="Rv1155_F420"/>
    <property type="match status" value="1"/>
</dbReference>
<dbReference type="RefSeq" id="WP_185066402.1">
    <property type="nucleotide sequence ID" value="NZ_BAABJP010000007.1"/>
</dbReference>
<feature type="domain" description="Pyridoxamine 5'-phosphate oxidase N-terminal" evidence="2">
    <location>
        <begin position="12"/>
        <end position="129"/>
    </location>
</feature>
<dbReference type="InterPro" id="IPR019920">
    <property type="entry name" value="F420-binding_dom_put"/>
</dbReference>
<keyword evidence="4" id="KW-1185">Reference proteome</keyword>
<dbReference type="InterPro" id="IPR052019">
    <property type="entry name" value="F420H2_bilvrd_red/Heme_oxyg"/>
</dbReference>
<dbReference type="PANTHER" id="PTHR35176">
    <property type="entry name" value="HEME OXYGENASE HI_0854-RELATED"/>
    <property type="match status" value="1"/>
</dbReference>
<comment type="caution">
    <text evidence="3">The sequence shown here is derived from an EMBL/GenBank/DDBJ whole genome shotgun (WGS) entry which is preliminary data.</text>
</comment>
<evidence type="ECO:0000259" key="2">
    <source>
        <dbReference type="Pfam" id="PF01243"/>
    </source>
</evidence>
<evidence type="ECO:0000313" key="3">
    <source>
        <dbReference type="EMBL" id="GAA5152708.1"/>
    </source>
</evidence>
<evidence type="ECO:0000256" key="1">
    <source>
        <dbReference type="ARBA" id="ARBA00023002"/>
    </source>
</evidence>
<dbReference type="Proteomes" id="UP001428817">
    <property type="component" value="Unassembled WGS sequence"/>
</dbReference>
<gene>
    <name evidence="3" type="ORF">GCM10023321_21870</name>
</gene>
<dbReference type="Pfam" id="PF01243">
    <property type="entry name" value="PNPOx_N"/>
    <property type="match status" value="1"/>
</dbReference>
<evidence type="ECO:0000313" key="4">
    <source>
        <dbReference type="Proteomes" id="UP001428817"/>
    </source>
</evidence>
<organism evidence="3 4">
    <name type="scientific">Pseudonocardia eucalypti</name>
    <dbReference type="NCBI Taxonomy" id="648755"/>
    <lineage>
        <taxon>Bacteria</taxon>
        <taxon>Bacillati</taxon>
        <taxon>Actinomycetota</taxon>
        <taxon>Actinomycetes</taxon>
        <taxon>Pseudonocardiales</taxon>
        <taxon>Pseudonocardiaceae</taxon>
        <taxon>Pseudonocardia</taxon>
    </lineage>
</organism>
<name>A0ABP9Q070_9PSEU</name>
<dbReference type="SUPFAM" id="SSF50475">
    <property type="entry name" value="FMN-binding split barrel"/>
    <property type="match status" value="1"/>
</dbReference>
<dbReference type="PANTHER" id="PTHR35176:SF1">
    <property type="entry name" value="F420H(2)-DEPENDENT BILIVERDIN REDUCTASE"/>
    <property type="match status" value="1"/>
</dbReference>
<dbReference type="InterPro" id="IPR011576">
    <property type="entry name" value="Pyridox_Oxase_N"/>
</dbReference>